<accession>A0AAU9U0E2</accession>
<gene>
    <name evidence="1" type="ORF">EEDITHA_LOCUS8327</name>
</gene>
<keyword evidence="2" id="KW-1185">Reference proteome</keyword>
<dbReference type="AlphaFoldDB" id="A0AAU9U0E2"/>
<evidence type="ECO:0000313" key="1">
    <source>
        <dbReference type="EMBL" id="CAH2092576.1"/>
    </source>
</evidence>
<sequence length="72" mass="8349">MTPAPVGRTPQSLMKTSKKVKKIIVLDDRRIKLWQITEELGVSKERVGDIMHNHLHMNKVSARWVPKMPKSF</sequence>
<reference evidence="1" key="1">
    <citation type="submission" date="2022-03" db="EMBL/GenBank/DDBJ databases">
        <authorList>
            <person name="Tunstrom K."/>
        </authorList>
    </citation>
    <scope>NUCLEOTIDE SEQUENCE</scope>
</reference>
<organism evidence="1 2">
    <name type="scientific">Euphydryas editha</name>
    <name type="common">Edith's checkerspot</name>
    <dbReference type="NCBI Taxonomy" id="104508"/>
    <lineage>
        <taxon>Eukaryota</taxon>
        <taxon>Metazoa</taxon>
        <taxon>Ecdysozoa</taxon>
        <taxon>Arthropoda</taxon>
        <taxon>Hexapoda</taxon>
        <taxon>Insecta</taxon>
        <taxon>Pterygota</taxon>
        <taxon>Neoptera</taxon>
        <taxon>Endopterygota</taxon>
        <taxon>Lepidoptera</taxon>
        <taxon>Glossata</taxon>
        <taxon>Ditrysia</taxon>
        <taxon>Papilionoidea</taxon>
        <taxon>Nymphalidae</taxon>
        <taxon>Nymphalinae</taxon>
        <taxon>Euphydryas</taxon>
    </lineage>
</organism>
<dbReference type="Proteomes" id="UP001153954">
    <property type="component" value="Unassembled WGS sequence"/>
</dbReference>
<name>A0AAU9U0E2_EUPED</name>
<comment type="caution">
    <text evidence="1">The sequence shown here is derived from an EMBL/GenBank/DDBJ whole genome shotgun (WGS) entry which is preliminary data.</text>
</comment>
<protein>
    <recommendedName>
        <fullName evidence="3">RNA polymerase sigma-70 region 4 domain-containing protein</fullName>
    </recommendedName>
</protein>
<evidence type="ECO:0000313" key="2">
    <source>
        <dbReference type="Proteomes" id="UP001153954"/>
    </source>
</evidence>
<evidence type="ECO:0008006" key="3">
    <source>
        <dbReference type="Google" id="ProtNLM"/>
    </source>
</evidence>
<proteinExistence type="predicted"/>
<dbReference type="EMBL" id="CAKOGL010000012">
    <property type="protein sequence ID" value="CAH2092576.1"/>
    <property type="molecule type" value="Genomic_DNA"/>
</dbReference>